<dbReference type="Gene3D" id="3.30.70.20">
    <property type="match status" value="1"/>
</dbReference>
<name>A0A8A7KCS4_9FIRM</name>
<dbReference type="GO" id="GO:0005886">
    <property type="term" value="C:plasma membrane"/>
    <property type="evidence" value="ECO:0007669"/>
    <property type="project" value="TreeGrafter"/>
</dbReference>
<evidence type="ECO:0000313" key="9">
    <source>
        <dbReference type="EMBL" id="QTL96677.1"/>
    </source>
</evidence>
<dbReference type="PANTHER" id="PTHR30176">
    <property type="entry name" value="FERREDOXIN-TYPE PROTEIN NAPH"/>
    <property type="match status" value="1"/>
</dbReference>
<dbReference type="Pfam" id="PF12801">
    <property type="entry name" value="Fer4_5"/>
    <property type="match status" value="2"/>
</dbReference>
<evidence type="ECO:0000256" key="6">
    <source>
        <dbReference type="ARBA" id="ARBA00023014"/>
    </source>
</evidence>
<dbReference type="PROSITE" id="PS51379">
    <property type="entry name" value="4FE4S_FER_2"/>
    <property type="match status" value="2"/>
</dbReference>
<evidence type="ECO:0000256" key="5">
    <source>
        <dbReference type="ARBA" id="ARBA00023004"/>
    </source>
</evidence>
<feature type="transmembrane region" description="Helical" evidence="7">
    <location>
        <begin position="123"/>
        <end position="147"/>
    </location>
</feature>
<proteinExistence type="predicted"/>
<evidence type="ECO:0000313" key="10">
    <source>
        <dbReference type="Proteomes" id="UP000665020"/>
    </source>
</evidence>
<dbReference type="Pfam" id="PF13237">
    <property type="entry name" value="Fer4_10"/>
    <property type="match status" value="1"/>
</dbReference>
<evidence type="ECO:0000259" key="8">
    <source>
        <dbReference type="PROSITE" id="PS51379"/>
    </source>
</evidence>
<keyword evidence="2" id="KW-0004">4Fe-4S</keyword>
<keyword evidence="5" id="KW-0408">Iron</keyword>
<dbReference type="GO" id="GO:0051539">
    <property type="term" value="F:4 iron, 4 sulfur cluster binding"/>
    <property type="evidence" value="ECO:0007669"/>
    <property type="project" value="UniProtKB-KW"/>
</dbReference>
<keyword evidence="10" id="KW-1185">Reference proteome</keyword>
<dbReference type="GO" id="GO:0046872">
    <property type="term" value="F:metal ion binding"/>
    <property type="evidence" value="ECO:0007669"/>
    <property type="project" value="UniProtKB-KW"/>
</dbReference>
<sequence>MGRINLSINQSFTLIKKYAWILTLVVAIGGLWYPRLGLLVMPIMISLITMSFFKGRYWCGNFCPHGSFFDQLLSSFSKNRKIPGVFRSKIIAVLFFLFFSYNLGRRFLNTAKLWETVEFWDKLGFIFVVSYLMVVIVGGGLSIFISYRTWCHICPMGTMQRMSYSLGKLLGIARKTDSKVTISRKDSCVSCGKCAAVCPMQLSPYTGFSEMKQFDNELCIRCSKCVENCPLGILSLAKEA</sequence>
<evidence type="ECO:0000256" key="2">
    <source>
        <dbReference type="ARBA" id="ARBA00022485"/>
    </source>
</evidence>
<keyword evidence="6" id="KW-0411">Iron-sulfur</keyword>
<keyword evidence="7" id="KW-1133">Transmembrane helix</keyword>
<organism evidence="9 10">
    <name type="scientific">Iocasia fonsfrigidae</name>
    <dbReference type="NCBI Taxonomy" id="2682810"/>
    <lineage>
        <taxon>Bacteria</taxon>
        <taxon>Bacillati</taxon>
        <taxon>Bacillota</taxon>
        <taxon>Clostridia</taxon>
        <taxon>Halanaerobiales</taxon>
        <taxon>Halanaerobiaceae</taxon>
        <taxon>Iocasia</taxon>
    </lineage>
</organism>
<dbReference type="PANTHER" id="PTHR30176:SF3">
    <property type="entry name" value="FERREDOXIN-TYPE PROTEIN NAPH"/>
    <property type="match status" value="1"/>
</dbReference>
<keyword evidence="4" id="KW-0249">Electron transport</keyword>
<keyword evidence="1" id="KW-0813">Transport</keyword>
<dbReference type="PROSITE" id="PS00198">
    <property type="entry name" value="4FE4S_FER_1"/>
    <property type="match status" value="1"/>
</dbReference>
<keyword evidence="7" id="KW-0812">Transmembrane</keyword>
<dbReference type="KEGG" id="ifn:GM661_01150"/>
<dbReference type="Proteomes" id="UP000665020">
    <property type="component" value="Chromosome"/>
</dbReference>
<feature type="domain" description="4Fe-4S ferredoxin-type" evidence="8">
    <location>
        <begin position="210"/>
        <end position="239"/>
    </location>
</feature>
<dbReference type="InterPro" id="IPR051684">
    <property type="entry name" value="Electron_Trans/Redox"/>
</dbReference>
<keyword evidence="7" id="KW-0472">Membrane</keyword>
<dbReference type="RefSeq" id="WP_230868389.1">
    <property type="nucleotide sequence ID" value="NZ_CP046640.1"/>
</dbReference>
<reference evidence="9" key="1">
    <citation type="submission" date="2019-12" db="EMBL/GenBank/DDBJ databases">
        <authorList>
            <person name="zhang j."/>
            <person name="sun C.M."/>
        </authorList>
    </citation>
    <scope>NUCLEOTIDE SEQUENCE</scope>
    <source>
        <strain evidence="9">NS-1</strain>
    </source>
</reference>
<gene>
    <name evidence="9" type="ORF">GM661_01150</name>
</gene>
<feature type="transmembrane region" description="Helical" evidence="7">
    <location>
        <begin position="84"/>
        <end position="103"/>
    </location>
</feature>
<accession>A0A8A7KCS4</accession>
<dbReference type="InterPro" id="IPR017900">
    <property type="entry name" value="4Fe4S_Fe_S_CS"/>
</dbReference>
<dbReference type="AlphaFoldDB" id="A0A8A7KCS4"/>
<evidence type="ECO:0000256" key="4">
    <source>
        <dbReference type="ARBA" id="ARBA00022982"/>
    </source>
</evidence>
<feature type="transmembrane region" description="Helical" evidence="7">
    <location>
        <begin position="20"/>
        <end position="48"/>
    </location>
</feature>
<feature type="domain" description="4Fe-4S ferredoxin-type" evidence="8">
    <location>
        <begin position="178"/>
        <end position="208"/>
    </location>
</feature>
<dbReference type="SUPFAM" id="SSF54862">
    <property type="entry name" value="4Fe-4S ferredoxins"/>
    <property type="match status" value="1"/>
</dbReference>
<evidence type="ECO:0000256" key="7">
    <source>
        <dbReference type="SAM" id="Phobius"/>
    </source>
</evidence>
<protein>
    <submittedName>
        <fullName evidence="9">4Fe-4S binding protein</fullName>
    </submittedName>
</protein>
<dbReference type="EMBL" id="CP046640">
    <property type="protein sequence ID" value="QTL96677.1"/>
    <property type="molecule type" value="Genomic_DNA"/>
</dbReference>
<dbReference type="InterPro" id="IPR017896">
    <property type="entry name" value="4Fe4S_Fe-S-bd"/>
</dbReference>
<evidence type="ECO:0000256" key="3">
    <source>
        <dbReference type="ARBA" id="ARBA00022723"/>
    </source>
</evidence>
<keyword evidence="3" id="KW-0479">Metal-binding</keyword>
<evidence type="ECO:0000256" key="1">
    <source>
        <dbReference type="ARBA" id="ARBA00022448"/>
    </source>
</evidence>